<gene>
    <name evidence="3" type="ORF">FQ154_16050</name>
</gene>
<dbReference type="OrthoDB" id="9786141at2"/>
<dbReference type="RefSeq" id="WP_149620511.1">
    <property type="nucleotide sequence ID" value="NZ_VOBL01000020.1"/>
</dbReference>
<dbReference type="InterPro" id="IPR054105">
    <property type="entry name" value="WHD_NrtR"/>
</dbReference>
<dbReference type="InterPro" id="IPR015797">
    <property type="entry name" value="NUDIX_hydrolase-like_dom_sf"/>
</dbReference>
<dbReference type="PANTHER" id="PTHR43736">
    <property type="entry name" value="ADP-RIBOSE PYROPHOSPHATASE"/>
    <property type="match status" value="1"/>
</dbReference>
<dbReference type="AlphaFoldDB" id="A0A5B0E5A4"/>
<dbReference type="InterPro" id="IPR036388">
    <property type="entry name" value="WH-like_DNA-bd_sf"/>
</dbReference>
<dbReference type="Gene3D" id="1.10.10.10">
    <property type="entry name" value="Winged helix-like DNA-binding domain superfamily/Winged helix DNA-binding domain"/>
    <property type="match status" value="1"/>
</dbReference>
<evidence type="ECO:0000313" key="3">
    <source>
        <dbReference type="EMBL" id="KAA0974154.1"/>
    </source>
</evidence>
<dbReference type="CDD" id="cd18873">
    <property type="entry name" value="NUDIX_NadM_like"/>
    <property type="match status" value="1"/>
</dbReference>
<dbReference type="InterPro" id="IPR036390">
    <property type="entry name" value="WH_DNA-bd_sf"/>
</dbReference>
<sequence length="219" mass="24606">MAVSDLHKYPRPSVAVDVALLTVDEGRLKVALIRRESGDKSGELSLPGTFVHEGELLVDAALRSLADKAGVCGFHPRQLHVFDDPKRDDRGWVLSVAHVDVARVEDLREAVERENIQLVDVELIGNLPYAHDEIVRKAVDAVRRSYLENPDPWGLIEQPFVLSQLRDLHESVLGHQLQRDTFRRQMEPMLQGTEETAVPPPARVGGEARGRPARLYRHN</sequence>
<dbReference type="EMBL" id="VOBL01000020">
    <property type="protein sequence ID" value="KAA0974154.1"/>
    <property type="molecule type" value="Genomic_DNA"/>
</dbReference>
<dbReference type="Proteomes" id="UP000323856">
    <property type="component" value="Unassembled WGS sequence"/>
</dbReference>
<dbReference type="SUPFAM" id="SSF55811">
    <property type="entry name" value="Nudix"/>
    <property type="match status" value="1"/>
</dbReference>
<dbReference type="Pfam" id="PF00293">
    <property type="entry name" value="NUDIX"/>
    <property type="match status" value="1"/>
</dbReference>
<dbReference type="InterPro" id="IPR000086">
    <property type="entry name" value="NUDIX_hydrolase_dom"/>
</dbReference>
<evidence type="ECO:0000259" key="2">
    <source>
        <dbReference type="PROSITE" id="PS51462"/>
    </source>
</evidence>
<proteinExistence type="predicted"/>
<dbReference type="Pfam" id="PF21906">
    <property type="entry name" value="WHD_NrtR"/>
    <property type="match status" value="1"/>
</dbReference>
<name>A0A5B0E5A4_9MICC</name>
<accession>A0A5B0E5A4</accession>
<feature type="domain" description="Nudix hydrolase" evidence="2">
    <location>
        <begin position="12"/>
        <end position="141"/>
    </location>
</feature>
<keyword evidence="3" id="KW-0378">Hydrolase</keyword>
<evidence type="ECO:0000313" key="4">
    <source>
        <dbReference type="Proteomes" id="UP000323856"/>
    </source>
</evidence>
<protein>
    <submittedName>
        <fullName evidence="3">NUDIX hydrolase</fullName>
    </submittedName>
</protein>
<dbReference type="GO" id="GO:0016787">
    <property type="term" value="F:hydrolase activity"/>
    <property type="evidence" value="ECO:0007669"/>
    <property type="project" value="UniProtKB-KW"/>
</dbReference>
<dbReference type="Gene3D" id="3.90.79.10">
    <property type="entry name" value="Nucleoside Triphosphate Pyrophosphohydrolase"/>
    <property type="match status" value="1"/>
</dbReference>
<dbReference type="PANTHER" id="PTHR43736:SF4">
    <property type="entry name" value="SLR1690 PROTEIN"/>
    <property type="match status" value="1"/>
</dbReference>
<evidence type="ECO:0000256" key="1">
    <source>
        <dbReference type="SAM" id="MobiDB-lite"/>
    </source>
</evidence>
<comment type="caution">
    <text evidence="3">The sequence shown here is derived from an EMBL/GenBank/DDBJ whole genome shotgun (WGS) entry which is preliminary data.</text>
</comment>
<dbReference type="SUPFAM" id="SSF46785">
    <property type="entry name" value="Winged helix' DNA-binding domain"/>
    <property type="match status" value="1"/>
</dbReference>
<dbReference type="PROSITE" id="PS51462">
    <property type="entry name" value="NUDIX"/>
    <property type="match status" value="1"/>
</dbReference>
<organism evidence="3 4">
    <name type="scientific">Paeniglutamicibacter gangotriensis</name>
    <dbReference type="NCBI Taxonomy" id="254787"/>
    <lineage>
        <taxon>Bacteria</taxon>
        <taxon>Bacillati</taxon>
        <taxon>Actinomycetota</taxon>
        <taxon>Actinomycetes</taxon>
        <taxon>Micrococcales</taxon>
        <taxon>Micrococcaceae</taxon>
        <taxon>Paeniglutamicibacter</taxon>
    </lineage>
</organism>
<feature type="region of interest" description="Disordered" evidence="1">
    <location>
        <begin position="191"/>
        <end position="219"/>
    </location>
</feature>
<reference evidence="3 4" key="1">
    <citation type="submission" date="2019-07" db="EMBL/GenBank/DDBJ databases">
        <title>Analysis of the biochemical properties, biological activity and biotechnological potential of siderophores and biosurfactants produced by Antarctic psychrotolerant bacteria.</title>
        <authorList>
            <person name="Styczynski M."/>
            <person name="Krucon T."/>
            <person name="Decewicz P."/>
            <person name="Dziewit L."/>
        </authorList>
    </citation>
    <scope>NUCLEOTIDE SEQUENCE [LARGE SCALE GENOMIC DNA]</scope>
    <source>
        <strain evidence="3 4">ANT_H27</strain>
    </source>
</reference>